<accession>B9S9M9</accession>
<dbReference type="PROSITE" id="PS50076">
    <property type="entry name" value="DNAJ_2"/>
    <property type="match status" value="1"/>
</dbReference>
<dbReference type="PANTHER" id="PTHR45098:SF1">
    <property type="entry name" value="DNAJ DOMAIN CONTAINING PROTEIN, EXPRESSED"/>
    <property type="match status" value="1"/>
</dbReference>
<dbReference type="eggNOG" id="KOG0691">
    <property type="taxonomic scope" value="Eukaryota"/>
</dbReference>
<dbReference type="InterPro" id="IPR036869">
    <property type="entry name" value="J_dom_sf"/>
</dbReference>
<dbReference type="InParanoid" id="B9S9M9"/>
<dbReference type="PROSITE" id="PS00636">
    <property type="entry name" value="DNAJ_1"/>
    <property type="match status" value="1"/>
</dbReference>
<dbReference type="InterPro" id="IPR001623">
    <property type="entry name" value="DnaJ_domain"/>
</dbReference>
<dbReference type="CDD" id="cd06257">
    <property type="entry name" value="DnaJ"/>
    <property type="match status" value="1"/>
</dbReference>
<evidence type="ECO:0000313" key="4">
    <source>
        <dbReference type="Proteomes" id="UP000008311"/>
    </source>
</evidence>
<dbReference type="Gene3D" id="1.10.287.110">
    <property type="entry name" value="DnaJ domain"/>
    <property type="match status" value="1"/>
</dbReference>
<name>B9S9M9_RICCO</name>
<evidence type="ECO:0000313" key="3">
    <source>
        <dbReference type="EMBL" id="EEF39785.1"/>
    </source>
</evidence>
<keyword evidence="4" id="KW-1185">Reference proteome</keyword>
<dbReference type="InterPro" id="IPR018253">
    <property type="entry name" value="DnaJ_domain_CS"/>
</dbReference>
<dbReference type="Proteomes" id="UP000008311">
    <property type="component" value="Unassembled WGS sequence"/>
</dbReference>
<gene>
    <name evidence="3" type="ORF">RCOM_0887070</name>
</gene>
<feature type="region of interest" description="Disordered" evidence="1">
    <location>
        <begin position="82"/>
        <end position="125"/>
    </location>
</feature>
<feature type="region of interest" description="Disordered" evidence="1">
    <location>
        <begin position="299"/>
        <end position="327"/>
    </location>
</feature>
<dbReference type="PRINTS" id="PR00625">
    <property type="entry name" value="JDOMAIN"/>
</dbReference>
<dbReference type="SMART" id="SM00271">
    <property type="entry name" value="DnaJ"/>
    <property type="match status" value="1"/>
</dbReference>
<dbReference type="EMBL" id="EQ973897">
    <property type="protein sequence ID" value="EEF39785.1"/>
    <property type="molecule type" value="Genomic_DNA"/>
</dbReference>
<dbReference type="SUPFAM" id="SSF46565">
    <property type="entry name" value="Chaperone J-domain"/>
    <property type="match status" value="1"/>
</dbReference>
<evidence type="ECO:0000259" key="2">
    <source>
        <dbReference type="PROSITE" id="PS50076"/>
    </source>
</evidence>
<feature type="compositionally biased region" description="Polar residues" evidence="1">
    <location>
        <begin position="82"/>
        <end position="91"/>
    </location>
</feature>
<sequence>MAVLGNHYSVLGLASAAGPNLTDEEISKAFKRMALRLHPDKNPRNPNAHSNFQRLLTSYNILKNPISRKEFDHLLQVQHQRQNQAQSCHHQTCNKRQRDEQQQSSMKRSRHPMGPRTPSEPPKKPAFTMTEFFMEFDRIRKLVAEGGVHKVAVNEGYNHIRLYIWISKSRAYSVLSTGNPKDAEKDLLDSTGTSCCLMSGCLHQGHTGQKLLVCAVESSKMLYTVNSEFLQKFSATVPCLTSTGKALCNPNAHSNFQRLLTSYNILKNPISGKEFDHLLQVQHQRQNQAQSCHHQTCNKRQREEQQQSFMKRPRHPMGPRMPSEPPKKPAFTMTEFFMEFDRIRKLVAEGGVHTVAVNEGYNHIRL</sequence>
<protein>
    <recommendedName>
        <fullName evidence="2">J domain-containing protein</fullName>
    </recommendedName>
</protein>
<dbReference type="Pfam" id="PF00226">
    <property type="entry name" value="DnaJ"/>
    <property type="match status" value="1"/>
</dbReference>
<dbReference type="PANTHER" id="PTHR45098">
    <property type="entry name" value="DNAJ DOMAIN CONTAINING PROTEIN, EXPRESSED"/>
    <property type="match status" value="1"/>
</dbReference>
<organism evidence="3 4">
    <name type="scientific">Ricinus communis</name>
    <name type="common">Castor bean</name>
    <dbReference type="NCBI Taxonomy" id="3988"/>
    <lineage>
        <taxon>Eukaryota</taxon>
        <taxon>Viridiplantae</taxon>
        <taxon>Streptophyta</taxon>
        <taxon>Embryophyta</taxon>
        <taxon>Tracheophyta</taxon>
        <taxon>Spermatophyta</taxon>
        <taxon>Magnoliopsida</taxon>
        <taxon>eudicotyledons</taxon>
        <taxon>Gunneridae</taxon>
        <taxon>Pentapetalae</taxon>
        <taxon>rosids</taxon>
        <taxon>fabids</taxon>
        <taxon>Malpighiales</taxon>
        <taxon>Euphorbiaceae</taxon>
        <taxon>Acalyphoideae</taxon>
        <taxon>Acalypheae</taxon>
        <taxon>Ricinus</taxon>
    </lineage>
</organism>
<reference evidence="4" key="1">
    <citation type="journal article" date="2010" name="Nat. Biotechnol.">
        <title>Draft genome sequence of the oilseed species Ricinus communis.</title>
        <authorList>
            <person name="Chan A.P."/>
            <person name="Crabtree J."/>
            <person name="Zhao Q."/>
            <person name="Lorenzi H."/>
            <person name="Orvis J."/>
            <person name="Puiu D."/>
            <person name="Melake-Berhan A."/>
            <person name="Jones K.M."/>
            <person name="Redman J."/>
            <person name="Chen G."/>
            <person name="Cahoon E.B."/>
            <person name="Gedil M."/>
            <person name="Stanke M."/>
            <person name="Haas B.J."/>
            <person name="Wortman J.R."/>
            <person name="Fraser-Liggett C.M."/>
            <person name="Ravel J."/>
            <person name="Rabinowicz P.D."/>
        </authorList>
    </citation>
    <scope>NUCLEOTIDE SEQUENCE [LARGE SCALE GENOMIC DNA]</scope>
    <source>
        <strain evidence="4">cv. Hale</strain>
    </source>
</reference>
<dbReference type="AlphaFoldDB" id="B9S9M9"/>
<feature type="domain" description="J" evidence="2">
    <location>
        <begin position="6"/>
        <end position="75"/>
    </location>
</feature>
<proteinExistence type="predicted"/>
<evidence type="ECO:0000256" key="1">
    <source>
        <dbReference type="SAM" id="MobiDB-lite"/>
    </source>
</evidence>